<dbReference type="InterPro" id="IPR015374">
    <property type="entry name" value="ChAPs"/>
</dbReference>
<dbReference type="PANTHER" id="PTHR31975:SF2">
    <property type="entry name" value="CHITIN BIOSYNTHESIS PROTEIN CHS6-RELATED"/>
    <property type="match status" value="1"/>
</dbReference>
<evidence type="ECO:0000313" key="2">
    <source>
        <dbReference type="Proteomes" id="UP001306508"/>
    </source>
</evidence>
<dbReference type="Pfam" id="PF09295">
    <property type="entry name" value="ChAPs"/>
    <property type="match status" value="2"/>
</dbReference>
<reference evidence="2" key="1">
    <citation type="submission" date="2023-07" db="EMBL/GenBank/DDBJ databases">
        <title>A draft genome of Kazachstania heterogenica Y-27499.</title>
        <authorList>
            <person name="Donic C."/>
            <person name="Kralova J.S."/>
            <person name="Fidel L."/>
            <person name="Ben-Dor S."/>
            <person name="Jung S."/>
        </authorList>
    </citation>
    <scope>NUCLEOTIDE SEQUENCE [LARGE SCALE GENOMIC DNA]</scope>
    <source>
        <strain evidence="2">Y27499</strain>
    </source>
</reference>
<dbReference type="AlphaFoldDB" id="A0AAN8A7G2"/>
<dbReference type="PANTHER" id="PTHR31975">
    <property type="entry name" value="BUD SITE SELECTION PROTEIN 7-RELATED"/>
    <property type="match status" value="1"/>
</dbReference>
<dbReference type="Gene3D" id="1.25.40.10">
    <property type="entry name" value="Tetratricopeptide repeat domain"/>
    <property type="match status" value="1"/>
</dbReference>
<evidence type="ECO:0000313" key="1">
    <source>
        <dbReference type="EMBL" id="KAK5780722.1"/>
    </source>
</evidence>
<proteinExistence type="predicted"/>
<keyword evidence="2" id="KW-1185">Reference proteome</keyword>
<dbReference type="EMBL" id="JAWIZZ010000040">
    <property type="protein sequence ID" value="KAK5780722.1"/>
    <property type="molecule type" value="Genomic_DNA"/>
</dbReference>
<dbReference type="Proteomes" id="UP001306508">
    <property type="component" value="Unassembled WGS sequence"/>
</dbReference>
<gene>
    <name evidence="1" type="ORF">RI543_001844</name>
</gene>
<dbReference type="GO" id="GO:0034044">
    <property type="term" value="C:exomer complex"/>
    <property type="evidence" value="ECO:0007669"/>
    <property type="project" value="TreeGrafter"/>
</dbReference>
<dbReference type="GO" id="GO:0006893">
    <property type="term" value="P:Golgi to plasma membrane transport"/>
    <property type="evidence" value="ECO:0007669"/>
    <property type="project" value="UniProtKB-ARBA"/>
</dbReference>
<protein>
    <submittedName>
        <fullName evidence="1">Uncharacterized protein</fullName>
    </submittedName>
</protein>
<name>A0AAN8A7G2_9SACH</name>
<comment type="caution">
    <text evidence="1">The sequence shown here is derived from an EMBL/GenBank/DDBJ whole genome shotgun (WGS) entry which is preliminary data.</text>
</comment>
<accession>A0AAN8A7G2</accession>
<sequence length="785" mass="90971">MNYIWKPKFSKSNKSVSKITSEKNDDNKKSKSFNLKGAKELDSKKITQNKILFNPMDVPRILEHRFGESLGFRNYLLKKFSRMDRIGLGPPDLMHFTIYDNFNQEEVGQYFYVTGMDVSNENMAIALMKMLKTSQKTSSGLDHNNIATFCSLNIFSKVDLRIRYEYDNKSTFYSYAVNCSDGVTQVPLTEKIWEELFVSACLRSLIINNDPSRKLPGLVEYPLGIDLGGISVCERIITLLCKYLPRCLDAGWDSTKSVHPTIFNNYLMDALSIFISIVPHLIEFAIDLLNSLSTEDENNGLFYKCALILLLKQHSEKDFDFITILNDTLAPLFPVLDSLKPKDINSFQLLNCMSDLLNLQIDFLLQNGDYELALTVAKKSTELALDSFDSWYYLSKCYIQLQQYENALITLNSMPNLPQYDKITKGYINEVALYEYYVRPLGDINHSDKARSLLSNEFDVLSRSMKHMKESQLKNIIFGRIVMPNDSKEGYIEDIWDNICMKIGPIYGPHSVNLINYVPIKEVESIHDMKLLSRNSISKQYNWSQRKVYNLLIELVLMVGWNKLLELRSKVFIMESEYSTSNTDKNENNDGSNSVENNKNIKGYVRLKDTPLTIRKKRICERWLDQLFLDIYDDLDITTHISEKQDVKRSGLEWELLGLTMLRTWQWDNAIICLRTSIKARFDVVSVRTLLELFLRMETLNDPIPLDYDTVIELLVQYISYQSRFYDNFQVITIQVMHKLCLEIGMVALRSRIEALAFTNSRIFTKVERLLGYISLIVEETNSLK</sequence>
<dbReference type="SUPFAM" id="SSF48452">
    <property type="entry name" value="TPR-like"/>
    <property type="match status" value="1"/>
</dbReference>
<organism evidence="1 2">
    <name type="scientific">Arxiozyma heterogenica</name>
    <dbReference type="NCBI Taxonomy" id="278026"/>
    <lineage>
        <taxon>Eukaryota</taxon>
        <taxon>Fungi</taxon>
        <taxon>Dikarya</taxon>
        <taxon>Ascomycota</taxon>
        <taxon>Saccharomycotina</taxon>
        <taxon>Saccharomycetes</taxon>
        <taxon>Saccharomycetales</taxon>
        <taxon>Saccharomycetaceae</taxon>
        <taxon>Arxiozyma</taxon>
    </lineage>
</organism>
<dbReference type="InterPro" id="IPR011990">
    <property type="entry name" value="TPR-like_helical_dom_sf"/>
</dbReference>